<gene>
    <name evidence="1" type="ORF">EDB92DRAFT_406064</name>
</gene>
<proteinExistence type="predicted"/>
<keyword evidence="2" id="KW-1185">Reference proteome</keyword>
<sequence>MRSSSTIDLCFFWNSRQPGDLRYSLKRREADQEIQESMEVLRGESPLPVLHTVSAFGTGLCFYKMHHDQPIERLDSPIPSHPKGATGTVPQECWATDILEKEGEERFKSVVEEIKEASLLHQ</sequence>
<dbReference type="AlphaFoldDB" id="A0AAD4LJD9"/>
<organism evidence="1 2">
    <name type="scientific">Lactarius akahatsu</name>
    <dbReference type="NCBI Taxonomy" id="416441"/>
    <lineage>
        <taxon>Eukaryota</taxon>
        <taxon>Fungi</taxon>
        <taxon>Dikarya</taxon>
        <taxon>Basidiomycota</taxon>
        <taxon>Agaricomycotina</taxon>
        <taxon>Agaricomycetes</taxon>
        <taxon>Russulales</taxon>
        <taxon>Russulaceae</taxon>
        <taxon>Lactarius</taxon>
    </lineage>
</organism>
<comment type="caution">
    <text evidence="1">The sequence shown here is derived from an EMBL/GenBank/DDBJ whole genome shotgun (WGS) entry which is preliminary data.</text>
</comment>
<evidence type="ECO:0000313" key="1">
    <source>
        <dbReference type="EMBL" id="KAH8993449.1"/>
    </source>
</evidence>
<accession>A0AAD4LJD9</accession>
<dbReference type="EMBL" id="JAKELL010000018">
    <property type="protein sequence ID" value="KAH8993449.1"/>
    <property type="molecule type" value="Genomic_DNA"/>
</dbReference>
<name>A0AAD4LJD9_9AGAM</name>
<dbReference type="Proteomes" id="UP001201163">
    <property type="component" value="Unassembled WGS sequence"/>
</dbReference>
<protein>
    <submittedName>
        <fullName evidence="1">Uncharacterized protein</fullName>
    </submittedName>
</protein>
<evidence type="ECO:0000313" key="2">
    <source>
        <dbReference type="Proteomes" id="UP001201163"/>
    </source>
</evidence>
<reference evidence="1" key="1">
    <citation type="submission" date="2022-01" db="EMBL/GenBank/DDBJ databases">
        <title>Comparative genomics reveals a dynamic genome evolution in the ectomycorrhizal milk-cap (Lactarius) mushrooms.</title>
        <authorList>
            <consortium name="DOE Joint Genome Institute"/>
            <person name="Lebreton A."/>
            <person name="Tang N."/>
            <person name="Kuo A."/>
            <person name="LaButti K."/>
            <person name="Drula E."/>
            <person name="Barry K."/>
            <person name="Clum A."/>
            <person name="Lipzen A."/>
            <person name="Mousain D."/>
            <person name="Ng V."/>
            <person name="Wang R."/>
            <person name="Wang X."/>
            <person name="Dai Y."/>
            <person name="Henrissat B."/>
            <person name="Grigoriev I.V."/>
            <person name="Guerin-Laguette A."/>
            <person name="Yu F."/>
            <person name="Martin F.M."/>
        </authorList>
    </citation>
    <scope>NUCLEOTIDE SEQUENCE</scope>
    <source>
        <strain evidence="1">QP</strain>
    </source>
</reference>